<organism evidence="6 7">
    <name type="scientific">Vibrio gallaecicus</name>
    <dbReference type="NCBI Taxonomy" id="552386"/>
    <lineage>
        <taxon>Bacteria</taxon>
        <taxon>Pseudomonadati</taxon>
        <taxon>Pseudomonadota</taxon>
        <taxon>Gammaproteobacteria</taxon>
        <taxon>Vibrionales</taxon>
        <taxon>Vibrionaceae</taxon>
        <taxon>Vibrio</taxon>
    </lineage>
</organism>
<dbReference type="Pfam" id="PF08534">
    <property type="entry name" value="Redoxin"/>
    <property type="match status" value="1"/>
</dbReference>
<dbReference type="InterPro" id="IPR050553">
    <property type="entry name" value="Thioredoxin_ResA/DsbE_sf"/>
</dbReference>
<dbReference type="InterPro" id="IPR017937">
    <property type="entry name" value="Thioredoxin_CS"/>
</dbReference>
<proteinExistence type="predicted"/>
<sequence length="178" mass="20121">MHKHSKDSHKNEKPSRVKKWAKELVYMILIVGIVSYAMDFYHSAKLPAGTALPISGMTVQGEFIDVIEQSKSGEPVIVYFWATWCGACKFVSPTINWFANDHQVVTVALSSGEDERVRRFLSAKEYDFPVLNDATGNLNRDWKISVTPTIVIIKDGEIKHTSTGVTTPWGLWFRTLFV</sequence>
<dbReference type="InterPro" id="IPR013766">
    <property type="entry name" value="Thioredoxin_domain"/>
</dbReference>
<evidence type="ECO:0000256" key="2">
    <source>
        <dbReference type="ARBA" id="ARBA00022748"/>
    </source>
</evidence>
<reference evidence="6 7" key="1">
    <citation type="journal article" date="2024" name="ISME J.">
        <title>Tailless and filamentous prophages are predominant in marine Vibrio.</title>
        <authorList>
            <person name="Steensen K."/>
            <person name="Seneca J."/>
            <person name="Bartlau N."/>
            <person name="Yu X.A."/>
            <person name="Hussain F.A."/>
            <person name="Polz M.F."/>
        </authorList>
    </citation>
    <scope>NUCLEOTIDE SEQUENCE [LARGE SCALE GENOMIC DNA]</scope>
    <source>
        <strain evidence="6 7">10N.222.51.A1</strain>
    </source>
</reference>
<evidence type="ECO:0000256" key="1">
    <source>
        <dbReference type="ARBA" id="ARBA00004196"/>
    </source>
</evidence>
<dbReference type="InterPro" id="IPR013740">
    <property type="entry name" value="Redoxin"/>
</dbReference>
<dbReference type="SUPFAM" id="SSF52833">
    <property type="entry name" value="Thioredoxin-like"/>
    <property type="match status" value="1"/>
</dbReference>
<evidence type="ECO:0000259" key="5">
    <source>
        <dbReference type="PROSITE" id="PS51352"/>
    </source>
</evidence>
<dbReference type="PANTHER" id="PTHR42852">
    <property type="entry name" value="THIOL:DISULFIDE INTERCHANGE PROTEIN DSBE"/>
    <property type="match status" value="1"/>
</dbReference>
<gene>
    <name evidence="6" type="ORF">AB4566_17915</name>
</gene>
<dbReference type="PANTHER" id="PTHR42852:SF17">
    <property type="entry name" value="THIOREDOXIN-LIKE PROTEIN HI_1115"/>
    <property type="match status" value="1"/>
</dbReference>
<dbReference type="Proteomes" id="UP001570417">
    <property type="component" value="Unassembled WGS sequence"/>
</dbReference>
<dbReference type="EMBL" id="JBFRUW010000064">
    <property type="protein sequence ID" value="MFA0570154.1"/>
    <property type="molecule type" value="Genomic_DNA"/>
</dbReference>
<feature type="domain" description="Thioredoxin" evidence="5">
    <location>
        <begin position="45"/>
        <end position="178"/>
    </location>
</feature>
<keyword evidence="4" id="KW-1133">Transmembrane helix</keyword>
<dbReference type="PROSITE" id="PS51352">
    <property type="entry name" value="THIOREDOXIN_2"/>
    <property type="match status" value="1"/>
</dbReference>
<name>A0ABV4NGJ9_9VIBR</name>
<comment type="caution">
    <text evidence="6">The sequence shown here is derived from an EMBL/GenBank/DDBJ whole genome shotgun (WGS) entry which is preliminary data.</text>
</comment>
<dbReference type="InterPro" id="IPR036249">
    <property type="entry name" value="Thioredoxin-like_sf"/>
</dbReference>
<dbReference type="RefSeq" id="WP_372267515.1">
    <property type="nucleotide sequence ID" value="NZ_JBFRUW010000064.1"/>
</dbReference>
<keyword evidence="7" id="KW-1185">Reference proteome</keyword>
<keyword evidence="3" id="KW-0676">Redox-active center</keyword>
<evidence type="ECO:0000256" key="3">
    <source>
        <dbReference type="ARBA" id="ARBA00023284"/>
    </source>
</evidence>
<dbReference type="Gene3D" id="3.40.30.10">
    <property type="entry name" value="Glutaredoxin"/>
    <property type="match status" value="1"/>
</dbReference>
<keyword evidence="4" id="KW-0472">Membrane</keyword>
<evidence type="ECO:0000313" key="6">
    <source>
        <dbReference type="EMBL" id="MFA0570154.1"/>
    </source>
</evidence>
<keyword evidence="4" id="KW-0812">Transmembrane</keyword>
<evidence type="ECO:0000256" key="4">
    <source>
        <dbReference type="SAM" id="Phobius"/>
    </source>
</evidence>
<evidence type="ECO:0000313" key="7">
    <source>
        <dbReference type="Proteomes" id="UP001570417"/>
    </source>
</evidence>
<dbReference type="CDD" id="cd03011">
    <property type="entry name" value="TlpA_like_ScsD_MtbDsbE"/>
    <property type="match status" value="1"/>
</dbReference>
<feature type="transmembrane region" description="Helical" evidence="4">
    <location>
        <begin position="20"/>
        <end position="38"/>
    </location>
</feature>
<dbReference type="PROSITE" id="PS00194">
    <property type="entry name" value="THIOREDOXIN_1"/>
    <property type="match status" value="1"/>
</dbReference>
<comment type="subcellular location">
    <subcellularLocation>
        <location evidence="1">Cell envelope</location>
    </subcellularLocation>
</comment>
<accession>A0ABV4NGJ9</accession>
<protein>
    <submittedName>
        <fullName evidence="6">Protein disulfide oxidoreductase</fullName>
    </submittedName>
</protein>
<keyword evidence="2" id="KW-0201">Cytochrome c-type biogenesis</keyword>